<dbReference type="OrthoDB" id="2345911at2759"/>
<proteinExistence type="predicted"/>
<gene>
    <name evidence="1" type="ORF">BJ878DRAFT_21064</name>
</gene>
<keyword evidence="2" id="KW-1185">Reference proteome</keyword>
<dbReference type="Proteomes" id="UP000887226">
    <property type="component" value="Unassembled WGS sequence"/>
</dbReference>
<evidence type="ECO:0000313" key="1">
    <source>
        <dbReference type="EMBL" id="KAG9245380.1"/>
    </source>
</evidence>
<sequence>MEKTADVEHFLEHADEMLKNGVQSTLAKRGYRVCQERDKENLIPWLELLILMRWLRFDTRIVRKTMGDVTSFGSSGSMRYADDGLKKFEGTFMVQEKSMHLLHFRDSK</sequence>
<comment type="caution">
    <text evidence="1">The sequence shown here is derived from an EMBL/GenBank/DDBJ whole genome shotgun (WGS) entry which is preliminary data.</text>
</comment>
<dbReference type="EMBL" id="MU253850">
    <property type="protein sequence ID" value="KAG9245380.1"/>
    <property type="molecule type" value="Genomic_DNA"/>
</dbReference>
<protein>
    <submittedName>
        <fullName evidence="1">Uncharacterized protein</fullName>
    </submittedName>
</protein>
<organism evidence="1 2">
    <name type="scientific">Calycina marina</name>
    <dbReference type="NCBI Taxonomy" id="1763456"/>
    <lineage>
        <taxon>Eukaryota</taxon>
        <taxon>Fungi</taxon>
        <taxon>Dikarya</taxon>
        <taxon>Ascomycota</taxon>
        <taxon>Pezizomycotina</taxon>
        <taxon>Leotiomycetes</taxon>
        <taxon>Helotiales</taxon>
        <taxon>Pezizellaceae</taxon>
        <taxon>Calycina</taxon>
    </lineage>
</organism>
<reference evidence="1" key="1">
    <citation type="journal article" date="2021" name="IMA Fungus">
        <title>Genomic characterization of three marine fungi, including Emericellopsis atlantica sp. nov. with signatures of a generalist lifestyle and marine biomass degradation.</title>
        <authorList>
            <person name="Hagestad O.C."/>
            <person name="Hou L."/>
            <person name="Andersen J.H."/>
            <person name="Hansen E.H."/>
            <person name="Altermark B."/>
            <person name="Li C."/>
            <person name="Kuhnert E."/>
            <person name="Cox R.J."/>
            <person name="Crous P.W."/>
            <person name="Spatafora J.W."/>
            <person name="Lail K."/>
            <person name="Amirebrahimi M."/>
            <person name="Lipzen A."/>
            <person name="Pangilinan J."/>
            <person name="Andreopoulos W."/>
            <person name="Hayes R.D."/>
            <person name="Ng V."/>
            <person name="Grigoriev I.V."/>
            <person name="Jackson S.A."/>
            <person name="Sutton T.D.S."/>
            <person name="Dobson A.D.W."/>
            <person name="Rama T."/>
        </authorList>
    </citation>
    <scope>NUCLEOTIDE SEQUENCE</scope>
    <source>
        <strain evidence="1">TRa3180A</strain>
    </source>
</reference>
<dbReference type="AlphaFoldDB" id="A0A9P7Z4V8"/>
<name>A0A9P7Z4V8_9HELO</name>
<evidence type="ECO:0000313" key="2">
    <source>
        <dbReference type="Proteomes" id="UP000887226"/>
    </source>
</evidence>
<accession>A0A9P7Z4V8</accession>